<dbReference type="Gene3D" id="1.25.40.10">
    <property type="entry name" value="Tetratricopeptide repeat domain"/>
    <property type="match status" value="1"/>
</dbReference>
<evidence type="ECO:0000256" key="3">
    <source>
        <dbReference type="PROSITE-ProRule" id="PRU00708"/>
    </source>
</evidence>
<dbReference type="Proteomes" id="UP000288805">
    <property type="component" value="Unassembled WGS sequence"/>
</dbReference>
<protein>
    <submittedName>
        <fullName evidence="5">Pentatricopeptide repeat-containing protein</fullName>
    </submittedName>
</protein>
<dbReference type="PANTHER" id="PTHR47447:SF15">
    <property type="entry name" value="OS02G0120000 PROTEIN"/>
    <property type="match status" value="1"/>
</dbReference>
<evidence type="ECO:0000256" key="2">
    <source>
        <dbReference type="ARBA" id="ARBA00022737"/>
    </source>
</evidence>
<dbReference type="Gene3D" id="3.30.1370.110">
    <property type="match status" value="1"/>
</dbReference>
<dbReference type="Pfam" id="PF01535">
    <property type="entry name" value="PPR"/>
    <property type="match status" value="1"/>
</dbReference>
<dbReference type="PROSITE" id="PS51375">
    <property type="entry name" value="PPR"/>
    <property type="match status" value="1"/>
</dbReference>
<dbReference type="InterPro" id="IPR036063">
    <property type="entry name" value="Smr_dom_sf"/>
</dbReference>
<proteinExistence type="inferred from homology"/>
<dbReference type="Pfam" id="PF13812">
    <property type="entry name" value="PPR_3"/>
    <property type="match status" value="1"/>
</dbReference>
<comment type="caution">
    <text evidence="5">The sequence shown here is derived from an EMBL/GenBank/DDBJ whole genome shotgun (WGS) entry which is preliminary data.</text>
</comment>
<feature type="domain" description="Smr" evidence="4">
    <location>
        <begin position="344"/>
        <end position="428"/>
    </location>
</feature>
<dbReference type="InterPro" id="IPR002625">
    <property type="entry name" value="Smr_dom"/>
</dbReference>
<dbReference type="AlphaFoldDB" id="A0A438IIL1"/>
<evidence type="ECO:0000256" key="1">
    <source>
        <dbReference type="ARBA" id="ARBA00007626"/>
    </source>
</evidence>
<dbReference type="InterPro" id="IPR011990">
    <property type="entry name" value="TPR-like_helical_dom_sf"/>
</dbReference>
<dbReference type="PANTHER" id="PTHR47447">
    <property type="entry name" value="OS03G0856100 PROTEIN"/>
    <property type="match status" value="1"/>
</dbReference>
<dbReference type="InterPro" id="IPR002885">
    <property type="entry name" value="PPR_rpt"/>
</dbReference>
<comment type="similarity">
    <text evidence="1">Belongs to the PPR family. P subfamily.</text>
</comment>
<dbReference type="SMART" id="SM00463">
    <property type="entry name" value="SMR"/>
    <property type="match status" value="1"/>
</dbReference>
<name>A0A438IIL1_VITVI</name>
<organism evidence="5 6">
    <name type="scientific">Vitis vinifera</name>
    <name type="common">Grape</name>
    <dbReference type="NCBI Taxonomy" id="29760"/>
    <lineage>
        <taxon>Eukaryota</taxon>
        <taxon>Viridiplantae</taxon>
        <taxon>Streptophyta</taxon>
        <taxon>Embryophyta</taxon>
        <taxon>Tracheophyta</taxon>
        <taxon>Spermatophyta</taxon>
        <taxon>Magnoliopsida</taxon>
        <taxon>eudicotyledons</taxon>
        <taxon>Gunneridae</taxon>
        <taxon>Pentapetalae</taxon>
        <taxon>rosids</taxon>
        <taxon>Vitales</taxon>
        <taxon>Vitaceae</taxon>
        <taxon>Viteae</taxon>
        <taxon>Vitis</taxon>
    </lineage>
</organism>
<dbReference type="NCBIfam" id="TIGR00756">
    <property type="entry name" value="PPR"/>
    <property type="match status" value="1"/>
</dbReference>
<reference evidence="5 6" key="1">
    <citation type="journal article" date="2018" name="PLoS Genet.">
        <title>Population sequencing reveals clonal diversity and ancestral inbreeding in the grapevine cultivar Chardonnay.</title>
        <authorList>
            <person name="Roach M.J."/>
            <person name="Johnson D.L."/>
            <person name="Bohlmann J."/>
            <person name="van Vuuren H.J."/>
            <person name="Jones S.J."/>
            <person name="Pretorius I.S."/>
            <person name="Schmidt S.A."/>
            <person name="Borneman A.R."/>
        </authorList>
    </citation>
    <scope>NUCLEOTIDE SEQUENCE [LARGE SCALE GENOMIC DNA]</scope>
    <source>
        <strain evidence="6">cv. Chardonnay</strain>
        <tissue evidence="5">Leaf</tissue>
    </source>
</reference>
<keyword evidence="2" id="KW-0677">Repeat</keyword>
<accession>A0A438IIL1</accession>
<sequence>MLANVQVSRPQPWNHRSPLLIQCALSKQGQLFLSSVARDPSASNRLICKFIASSSKSIALNALSHLLSPTTTHPHLSSLALPLYSRISEASWFSWNPKLIADVIALLYKQGQLKEAETLVSETLIKLGSRERDLVSFYCNLIDSHSKHSSNQGVFDVISRLSRIVSESSSVYVKERAYKSMISSLCAVGLPLEAENLIEEMRVKGLKPSVFEFRSVVYGYGRVGLSEDMQRILLQMGNEGFELDTVVSNMVLSSYGAYNKQSEMVSWLQRMKNSSIPFSIRTYNSVLNSCPMIMSILQDLKTFPPTIDELMETLKGDEALLVKELIGSMVLAELMEWDCSEGKLDLHGMHLGSAYLIMLQWREELRYRLNAAEYVMPVEITVVCGSGKHSSVRGESPVKRMVREMMTRTRSPMKIDRKNIGCFVAKAKVVKNWLC</sequence>
<gene>
    <name evidence="5" type="primary">VvCHDp000876_1</name>
    <name evidence="5" type="ORF">CK203_020434</name>
</gene>
<dbReference type="SUPFAM" id="SSF160443">
    <property type="entry name" value="SMR domain-like"/>
    <property type="match status" value="1"/>
</dbReference>
<dbReference type="PROSITE" id="PS50828">
    <property type="entry name" value="SMR"/>
    <property type="match status" value="1"/>
</dbReference>
<dbReference type="EMBL" id="QGNW01000106">
    <property type="protein sequence ID" value="RVW96551.1"/>
    <property type="molecule type" value="Genomic_DNA"/>
</dbReference>
<evidence type="ECO:0000313" key="5">
    <source>
        <dbReference type="EMBL" id="RVW96551.1"/>
    </source>
</evidence>
<feature type="repeat" description="PPR" evidence="3">
    <location>
        <begin position="174"/>
        <end position="208"/>
    </location>
</feature>
<evidence type="ECO:0000259" key="4">
    <source>
        <dbReference type="PROSITE" id="PS50828"/>
    </source>
</evidence>
<evidence type="ECO:0000313" key="6">
    <source>
        <dbReference type="Proteomes" id="UP000288805"/>
    </source>
</evidence>